<dbReference type="Proteomes" id="UP001611383">
    <property type="component" value="Chromosome"/>
</dbReference>
<feature type="region of interest" description="Disordered" evidence="1">
    <location>
        <begin position="1"/>
        <end position="57"/>
    </location>
</feature>
<dbReference type="RefSeq" id="WP_395816465.1">
    <property type="nucleotide sequence ID" value="NZ_CP043494.1"/>
</dbReference>
<sequence>MKVRNPFRSNPLPQLRTPTRNTPDAPRSLPNSPTQPRTPPPRVFQDSQHPQLSQHIGQKAQEQKILDQWNFNAQGRNQGLVHLVDYSYARPPKINTTPPKQKLTPEQMNILQQGDKNGWNEQQWKAKLGDKTFNDLNKQGYFSNFAGANGVPVGANAQKWQQLTGQHQALSGQLGQAQAQLAAERKAYTAQLKQEGVTGKEMGARLKQWEATNPTKLQADSLKSQLDGVQGQMAAQQRYTLASDVSKQGRLAQIEQSAGLPPGSLKGNEIIGGTNAVQNHLSGHPLNPNAISPNKPLEMYVKQPNGNWSLQTVQPQDLAQTYSGKQTVDGLTVAKWGLSPEELRLSTVMGGGKTE</sequence>
<proteinExistence type="predicted"/>
<protein>
    <submittedName>
        <fullName evidence="2">Uncharacterized protein</fullName>
    </submittedName>
</protein>
<name>A0ABY9WK85_9BACT</name>
<feature type="compositionally biased region" description="Polar residues" evidence="1">
    <location>
        <begin position="7"/>
        <end position="22"/>
    </location>
</feature>
<reference evidence="2 3" key="1">
    <citation type="submission" date="2019-08" db="EMBL/GenBank/DDBJ databases">
        <title>Archangium and Cystobacter genomes.</title>
        <authorList>
            <person name="Chen I.-C.K."/>
            <person name="Wielgoss S."/>
        </authorList>
    </citation>
    <scope>NUCLEOTIDE SEQUENCE [LARGE SCALE GENOMIC DNA]</scope>
    <source>
        <strain evidence="2 3">Cbm 6</strain>
    </source>
</reference>
<gene>
    <name evidence="2" type="ORF">F0U60_08705</name>
</gene>
<dbReference type="EMBL" id="CP043494">
    <property type="protein sequence ID" value="WNG44174.1"/>
    <property type="molecule type" value="Genomic_DNA"/>
</dbReference>
<keyword evidence="3" id="KW-1185">Reference proteome</keyword>
<evidence type="ECO:0000313" key="3">
    <source>
        <dbReference type="Proteomes" id="UP001611383"/>
    </source>
</evidence>
<evidence type="ECO:0000256" key="1">
    <source>
        <dbReference type="SAM" id="MobiDB-lite"/>
    </source>
</evidence>
<accession>A0ABY9WK85</accession>
<organism evidence="2 3">
    <name type="scientific">Archangium minus</name>
    <dbReference type="NCBI Taxonomy" id="83450"/>
    <lineage>
        <taxon>Bacteria</taxon>
        <taxon>Pseudomonadati</taxon>
        <taxon>Myxococcota</taxon>
        <taxon>Myxococcia</taxon>
        <taxon>Myxococcales</taxon>
        <taxon>Cystobacterineae</taxon>
        <taxon>Archangiaceae</taxon>
        <taxon>Archangium</taxon>
    </lineage>
</organism>
<feature type="compositionally biased region" description="Polar residues" evidence="1">
    <location>
        <begin position="45"/>
        <end position="56"/>
    </location>
</feature>
<evidence type="ECO:0000313" key="2">
    <source>
        <dbReference type="EMBL" id="WNG44174.1"/>
    </source>
</evidence>